<organism evidence="1 2">
    <name type="scientific">Scutellospora calospora</name>
    <dbReference type="NCBI Taxonomy" id="85575"/>
    <lineage>
        <taxon>Eukaryota</taxon>
        <taxon>Fungi</taxon>
        <taxon>Fungi incertae sedis</taxon>
        <taxon>Mucoromycota</taxon>
        <taxon>Glomeromycotina</taxon>
        <taxon>Glomeromycetes</taxon>
        <taxon>Diversisporales</taxon>
        <taxon>Gigasporaceae</taxon>
        <taxon>Scutellospora</taxon>
    </lineage>
</organism>
<gene>
    <name evidence="1" type="ORF">SCALOS_LOCUS4540</name>
</gene>
<keyword evidence="2" id="KW-1185">Reference proteome</keyword>
<comment type="caution">
    <text evidence="1">The sequence shown here is derived from an EMBL/GenBank/DDBJ whole genome shotgun (WGS) entry which is preliminary data.</text>
</comment>
<reference evidence="1" key="1">
    <citation type="submission" date="2021-06" db="EMBL/GenBank/DDBJ databases">
        <authorList>
            <person name="Kallberg Y."/>
            <person name="Tangrot J."/>
            <person name="Rosling A."/>
        </authorList>
    </citation>
    <scope>NUCLEOTIDE SEQUENCE</scope>
    <source>
        <strain evidence="1">AU212A</strain>
    </source>
</reference>
<feature type="non-terminal residue" evidence="1">
    <location>
        <position position="1"/>
    </location>
</feature>
<dbReference type="EMBL" id="CAJVPM010006273">
    <property type="protein sequence ID" value="CAG8533228.1"/>
    <property type="molecule type" value="Genomic_DNA"/>
</dbReference>
<evidence type="ECO:0000313" key="1">
    <source>
        <dbReference type="EMBL" id="CAG8533228.1"/>
    </source>
</evidence>
<accession>A0ACA9LN51</accession>
<name>A0ACA9LN51_9GLOM</name>
<evidence type="ECO:0000313" key="2">
    <source>
        <dbReference type="Proteomes" id="UP000789860"/>
    </source>
</evidence>
<dbReference type="Proteomes" id="UP000789860">
    <property type="component" value="Unassembled WGS sequence"/>
</dbReference>
<sequence length="89" mass="10254">ENKHLVVMNQPRSQLTNQPTNQSMNQYINQHINQSINTNIPVNLSFDKLSAQQKYKVLTTGTDPFIKTQKIENQTVQLSEFIFLGTSFQ</sequence>
<protein>
    <submittedName>
        <fullName evidence="1">23_t:CDS:1</fullName>
    </submittedName>
</protein>
<proteinExistence type="predicted"/>